<feature type="region of interest" description="Disordered" evidence="3">
    <location>
        <begin position="344"/>
        <end position="436"/>
    </location>
</feature>
<dbReference type="GO" id="GO:0098826">
    <property type="term" value="C:endoplasmic reticulum tubular network membrane"/>
    <property type="evidence" value="ECO:0007669"/>
    <property type="project" value="UniProtKB-UniRule"/>
</dbReference>
<feature type="region of interest" description="Disordered" evidence="3">
    <location>
        <begin position="140"/>
        <end position="212"/>
    </location>
</feature>
<feature type="region of interest" description="Disordered" evidence="3">
    <location>
        <begin position="313"/>
        <end position="332"/>
    </location>
</feature>
<dbReference type="InterPro" id="IPR019273">
    <property type="entry name" value="Lunapark_Znf"/>
</dbReference>
<keyword evidence="2" id="KW-0812">Transmembrane</keyword>
<dbReference type="GO" id="GO:0008270">
    <property type="term" value="F:zinc ion binding"/>
    <property type="evidence" value="ECO:0007669"/>
    <property type="project" value="UniProtKB-KW"/>
</dbReference>
<dbReference type="Pfam" id="PF10058">
    <property type="entry name" value="Zn_ribbon_10"/>
    <property type="match status" value="1"/>
</dbReference>
<protein>
    <recommendedName>
        <fullName evidence="2">Endoplasmic reticulum junction formation protein lunapark</fullName>
    </recommendedName>
</protein>
<accession>A0A0P6CTX3</accession>
<comment type="function">
    <text evidence="2">Plays a role in determining ER morphology.</text>
</comment>
<evidence type="ECO:0000259" key="4">
    <source>
        <dbReference type="Pfam" id="PF10058"/>
    </source>
</evidence>
<keyword evidence="2" id="KW-1133">Transmembrane helix</keyword>
<keyword evidence="2" id="KW-0862">Zinc</keyword>
<feature type="compositionally biased region" description="Polar residues" evidence="3">
    <location>
        <begin position="185"/>
        <end position="212"/>
    </location>
</feature>
<feature type="compositionally biased region" description="Basic and acidic residues" evidence="3">
    <location>
        <begin position="402"/>
        <end position="411"/>
    </location>
</feature>
<dbReference type="GO" id="GO:0071788">
    <property type="term" value="P:endoplasmic reticulum tubular network maintenance"/>
    <property type="evidence" value="ECO:0007669"/>
    <property type="project" value="UniProtKB-UniRule"/>
</dbReference>
<keyword evidence="2" id="KW-0472">Membrane</keyword>
<dbReference type="GO" id="GO:1903373">
    <property type="term" value="P:positive regulation of endoplasmic reticulum tubular network organization"/>
    <property type="evidence" value="ECO:0007669"/>
    <property type="project" value="UniProtKB-UniRule"/>
</dbReference>
<evidence type="ECO:0000256" key="1">
    <source>
        <dbReference type="ARBA" id="ARBA00009940"/>
    </source>
</evidence>
<keyword evidence="2" id="KW-0256">Endoplasmic reticulum</keyword>
<dbReference type="InterPro" id="IPR040115">
    <property type="entry name" value="Lnp"/>
</dbReference>
<comment type="subcellular location">
    <subcellularLocation>
        <location evidence="2">Endoplasmic reticulum membrane</location>
        <topology evidence="2">Multi-pass membrane protein</topology>
    </subcellularLocation>
</comment>
<dbReference type="PANTHER" id="PTHR22166:SF12">
    <property type="entry name" value="ENDOPLASMIC RETICULUM JUNCTION FORMATION PROTEIN LUNAPARK"/>
    <property type="match status" value="1"/>
</dbReference>
<organism evidence="5">
    <name type="scientific">Daphnia magna</name>
    <dbReference type="NCBI Taxonomy" id="35525"/>
    <lineage>
        <taxon>Eukaryota</taxon>
        <taxon>Metazoa</taxon>
        <taxon>Ecdysozoa</taxon>
        <taxon>Arthropoda</taxon>
        <taxon>Crustacea</taxon>
        <taxon>Branchiopoda</taxon>
        <taxon>Diplostraca</taxon>
        <taxon>Cladocera</taxon>
        <taxon>Anomopoda</taxon>
        <taxon>Daphniidae</taxon>
        <taxon>Daphnia</taxon>
    </lineage>
</organism>
<comment type="similarity">
    <text evidence="1 2">Belongs to the lunapark family.</text>
</comment>
<feature type="domain" description="Lunapark zinc ribbon" evidence="4">
    <location>
        <begin position="243"/>
        <end position="293"/>
    </location>
</feature>
<feature type="compositionally biased region" description="Basic and acidic residues" evidence="3">
    <location>
        <begin position="344"/>
        <end position="361"/>
    </location>
</feature>
<feature type="compositionally biased region" description="Acidic residues" evidence="3">
    <location>
        <begin position="362"/>
        <end position="393"/>
    </location>
</feature>
<dbReference type="OrthoDB" id="3169036at2759"/>
<keyword evidence="2" id="KW-0479">Metal-binding</keyword>
<evidence type="ECO:0000256" key="3">
    <source>
        <dbReference type="SAM" id="MobiDB-lite"/>
    </source>
</evidence>
<evidence type="ECO:0000313" key="5">
    <source>
        <dbReference type="EMBL" id="JAN07330.1"/>
    </source>
</evidence>
<comment type="caution">
    <text evidence="2">Lacks conserved residue(s) required for the propagation of feature annotation.</text>
</comment>
<proteinExistence type="inferred from homology"/>
<dbReference type="EMBL" id="GDIQ01087407">
    <property type="protein sequence ID" value="JAN07330.1"/>
    <property type="molecule type" value="Transcribed_RNA"/>
</dbReference>
<keyword evidence="2" id="KW-0863">Zinc-finger</keyword>
<name>A0A0P6CTX3_9CRUS</name>
<sequence length="436" mass="49293">MGILLSRFRRKPSTKEILEDIDKELKSIDEFQQDTIERQKRVARQLLVIFILVYVIAIASFFFITSIQKFKLYYFTGLVTFALITWSSHRGVKWYFNRRMVRKSEKSVELRKKKKKILEHVMDTETYKIAKEILDRFGDKPQNTPFEVKPAQTPAMNARPSAPGTELRHRHVEQQQALPLKASGLPQSNNSANVGSANKLNQQSNKPQMQQPMLSTQRPVAMNYGHAPLRPLPRPILPRERGVLDRMMDLFVGDGPHQRYALICRHCSGHNGMALQEEFEFVSYYCCYCYQFNPPRKTRPVGPRLPVPPSPAPVITSSKVSCPVPPSPAPVITSSKVSCEAKLDERKENQEKISKVEQESSEKDEDISENSEEGNTGEDTLSDDESEAAESEAEAAPLKKIQLSDEAKEAEAMDVDIPDGDQAISEEAGQDTSSLR</sequence>
<reference evidence="5" key="1">
    <citation type="submission" date="2015-10" db="EMBL/GenBank/DDBJ databases">
        <title>EvidentialGene: Evidence-directed Construction of Complete mRNA Transcriptomes without Genomes.</title>
        <authorList>
            <person name="Gilbert D.G."/>
        </authorList>
    </citation>
    <scope>NUCLEOTIDE SEQUENCE</scope>
</reference>
<comment type="domain">
    <text evidence="2">The C4-type zinc finger motif is necessary both for its ER three-way tubular junction localization and formation.</text>
</comment>
<evidence type="ECO:0000256" key="2">
    <source>
        <dbReference type="RuleBase" id="RU367073"/>
    </source>
</evidence>
<dbReference type="EMBL" id="GDIQ01087406">
    <property type="protein sequence ID" value="JAN07331.1"/>
    <property type="molecule type" value="Transcribed_RNA"/>
</dbReference>
<dbReference type="AlphaFoldDB" id="A0A0P6CTX3"/>
<feature type="transmembrane region" description="Helical" evidence="2">
    <location>
        <begin position="46"/>
        <end position="67"/>
    </location>
</feature>
<dbReference type="PANTHER" id="PTHR22166">
    <property type="entry name" value="ENDOPLASMIC RETICULUM JUNCTION FORMATION PROTEIN LUNAPARK"/>
    <property type="match status" value="1"/>
</dbReference>
<feature type="compositionally biased region" description="Low complexity" evidence="3">
    <location>
        <begin position="313"/>
        <end position="322"/>
    </location>
</feature>